<keyword evidence="2" id="KW-0472">Membrane</keyword>
<dbReference type="InterPro" id="IPR020889">
    <property type="entry name" value="LipoPS_assembly_LptD"/>
</dbReference>
<evidence type="ECO:0000259" key="5">
    <source>
        <dbReference type="Pfam" id="PF03968"/>
    </source>
</evidence>
<organism evidence="7">
    <name type="scientific">mine drainage metagenome</name>
    <dbReference type="NCBI Taxonomy" id="410659"/>
    <lineage>
        <taxon>unclassified sequences</taxon>
        <taxon>metagenomes</taxon>
        <taxon>ecological metagenomes</taxon>
    </lineage>
</organism>
<dbReference type="InterPro" id="IPR050218">
    <property type="entry name" value="LptD"/>
</dbReference>
<dbReference type="Pfam" id="PF04453">
    <property type="entry name" value="LptD"/>
    <property type="match status" value="1"/>
</dbReference>
<evidence type="ECO:0000256" key="3">
    <source>
        <dbReference type="ARBA" id="ARBA00023237"/>
    </source>
</evidence>
<protein>
    <submittedName>
        <fullName evidence="7">LPS-assembly protein LptD</fullName>
    </submittedName>
</protein>
<feature type="region of interest" description="Disordered" evidence="4">
    <location>
        <begin position="1"/>
        <end position="28"/>
    </location>
</feature>
<evidence type="ECO:0000256" key="1">
    <source>
        <dbReference type="ARBA" id="ARBA00022729"/>
    </source>
</evidence>
<evidence type="ECO:0000256" key="2">
    <source>
        <dbReference type="ARBA" id="ARBA00023136"/>
    </source>
</evidence>
<evidence type="ECO:0000259" key="6">
    <source>
        <dbReference type="Pfam" id="PF04453"/>
    </source>
</evidence>
<dbReference type="GO" id="GO:0009279">
    <property type="term" value="C:cell outer membrane"/>
    <property type="evidence" value="ECO:0007669"/>
    <property type="project" value="InterPro"/>
</dbReference>
<dbReference type="GO" id="GO:0043165">
    <property type="term" value="P:Gram-negative-bacterium-type cell outer membrane assembly"/>
    <property type="evidence" value="ECO:0007669"/>
    <property type="project" value="InterPro"/>
</dbReference>
<dbReference type="HAMAP" id="MF_01411">
    <property type="entry name" value="LPS_assembly_LptD"/>
    <property type="match status" value="1"/>
</dbReference>
<gene>
    <name evidence="7" type="primary">lptD_2</name>
    <name evidence="7" type="ORF">GALL_27440</name>
</gene>
<dbReference type="EMBL" id="MLJW01000006">
    <property type="protein sequence ID" value="OIR16923.1"/>
    <property type="molecule type" value="Genomic_DNA"/>
</dbReference>
<dbReference type="AlphaFoldDB" id="A0A1J5T9W8"/>
<feature type="domain" description="Organic solvent tolerance-like N-terminal" evidence="5">
    <location>
        <begin position="32"/>
        <end position="163"/>
    </location>
</feature>
<dbReference type="Pfam" id="PF03968">
    <property type="entry name" value="LptD_N"/>
    <property type="match status" value="1"/>
</dbReference>
<evidence type="ECO:0000256" key="4">
    <source>
        <dbReference type="SAM" id="MobiDB-lite"/>
    </source>
</evidence>
<dbReference type="InterPro" id="IPR007543">
    <property type="entry name" value="LptD_C"/>
</dbReference>
<keyword evidence="3" id="KW-0998">Cell outer membrane</keyword>
<sequence length="734" mass="81174">MLAQAEDAPLPLKLDRTLKRPSGSPEGSAAFINAQHVEARKNDQLEASGDVELRQSGQVISAGHLLYGQESKDVLAEGGVRLEQPGIVVTGPVLKLNLDTNVGEMAQPQFEFTENHARGAAESLQISGKTNYSFENTTFTTCAAGNDDWMLHADRLDIDRTTQVGVAHDARVDFKGVPILYTPWMDFALNSNRRSGFLSPSYGSTSMGGTEFTLPYYWNIAPNYDATIAPREIAKRGMQLNNEFRYLDPSYSGTARYEVLPGDHLTNTTRSFMSLQHAQNLGGGLGLGLNVNRASDDAYFRDLSSLISGTSQVYLLRDGALTYATGSWTGSVEVQNFQTLQDPLNPIVAPYRSQPNISLNGQQTLGDATFNFANQYVDFRHNTLVNAERMVINPSVSYPLLNDLGYYVTPKLGVHYTQYRMGANNTTGIPDATRTLPIFSVDSGMQFERDMPSFLGGNYTQTLEPRLYYVYIPYRDQSMLPIFDSAPAPFTFAQIFSENRFFGNDRIGDANMATMALTSRVIDDRDGVERFRMMLGERFSFTAPKVDMFNPASNTYPPNTYLTPVSNSNRSDILLGLGGKISNTLSMDSLIQYNPSLAQTDMYNFSTTYKPEPGKLVNLGYRLERGILHQTDISTQWPLFGHWLGVGSLSYSLLDKNAVEALAGVEYNESCWTMRFVAQTFTIATNVRSSGIFLQLELNGMGAVGFDPMEALRLNVPGYTKMNSLPGQPAQGLN</sequence>
<proteinExistence type="inferred from homology"/>
<reference evidence="7" key="1">
    <citation type="submission" date="2016-10" db="EMBL/GenBank/DDBJ databases">
        <title>Sequence of Gallionella enrichment culture.</title>
        <authorList>
            <person name="Poehlein A."/>
            <person name="Muehling M."/>
            <person name="Daniel R."/>
        </authorList>
    </citation>
    <scope>NUCLEOTIDE SEQUENCE</scope>
</reference>
<dbReference type="PANTHER" id="PTHR30189">
    <property type="entry name" value="LPS-ASSEMBLY PROTEIN"/>
    <property type="match status" value="1"/>
</dbReference>
<keyword evidence="1" id="KW-0732">Signal</keyword>
<dbReference type="GO" id="GO:1990351">
    <property type="term" value="C:transporter complex"/>
    <property type="evidence" value="ECO:0007669"/>
    <property type="project" value="TreeGrafter"/>
</dbReference>
<comment type="caution">
    <text evidence="7">The sequence shown here is derived from an EMBL/GenBank/DDBJ whole genome shotgun (WGS) entry which is preliminary data.</text>
</comment>
<name>A0A1J5T9W8_9ZZZZ</name>
<evidence type="ECO:0000313" key="7">
    <source>
        <dbReference type="EMBL" id="OIR16923.1"/>
    </source>
</evidence>
<dbReference type="PANTHER" id="PTHR30189:SF1">
    <property type="entry name" value="LPS-ASSEMBLY PROTEIN LPTD"/>
    <property type="match status" value="1"/>
</dbReference>
<dbReference type="GO" id="GO:0015920">
    <property type="term" value="P:lipopolysaccharide transport"/>
    <property type="evidence" value="ECO:0007669"/>
    <property type="project" value="InterPro"/>
</dbReference>
<accession>A0A1J5T9W8</accession>
<feature type="domain" description="LptD C-terminal" evidence="6">
    <location>
        <begin position="268"/>
        <end position="643"/>
    </location>
</feature>
<dbReference type="InterPro" id="IPR005653">
    <property type="entry name" value="OstA-like_N"/>
</dbReference>